<evidence type="ECO:0000313" key="2">
    <source>
        <dbReference type="EMBL" id="EDW39248.1"/>
    </source>
</evidence>
<protein>
    <submittedName>
        <fullName evidence="2">GL13991</fullName>
    </submittedName>
</protein>
<proteinExistence type="predicted"/>
<feature type="compositionally biased region" description="Low complexity" evidence="1">
    <location>
        <begin position="32"/>
        <end position="43"/>
    </location>
</feature>
<dbReference type="AlphaFoldDB" id="B4GNC2"/>
<dbReference type="PhylomeDB" id="B4GNC2"/>
<feature type="compositionally biased region" description="Basic residues" evidence="1">
    <location>
        <begin position="10"/>
        <end position="31"/>
    </location>
</feature>
<dbReference type="OrthoDB" id="7860046at2759"/>
<accession>B4GNC2</accession>
<dbReference type="eggNOG" id="ENOG502T8GR">
    <property type="taxonomic scope" value="Eukaryota"/>
</dbReference>
<dbReference type="OMA" id="NLDRCQR"/>
<name>B4GNC2_DROPE</name>
<dbReference type="STRING" id="7234.B4GNC2"/>
<sequence>MDEQSDSKGSRRPAFRRRSCPSKPKKRRSSSSKRSTTSHAASSTIRKTYPLRAYASYTIRNKYPGPLQTYDGQARGEKRLINFSDLTESYLSLVFKEVEEEEAKEKGKILLEEKKSSGLVNKKESKCRAQSPEKEGSSAEKKSSKRCLEKKKERCPEKKKESCVEKKERCPEKKKESCVEKKERCPEKKKEICVDPKKSCPEKKEICTEKKESWWSKFFGCEKKKKSCGGGQGQSRSAQEMVRQEICAKRYYEMGLRRSRKDGAPWQSLKHEQKLPFYWTALTGERLRATAYSNFQQSFMRRFRRVQPRASLRRVRFEARTKWYDLDRCQRLPFVVQALLYHVSTGAVDLLDQCAVRAKFRKLRGRN</sequence>
<feature type="compositionally biased region" description="Basic and acidic residues" evidence="1">
    <location>
        <begin position="103"/>
        <end position="162"/>
    </location>
</feature>
<evidence type="ECO:0000313" key="3">
    <source>
        <dbReference type="Proteomes" id="UP000008744"/>
    </source>
</evidence>
<feature type="region of interest" description="Disordered" evidence="1">
    <location>
        <begin position="1"/>
        <end position="47"/>
    </location>
</feature>
<dbReference type="KEGG" id="dpe:6595309"/>
<organism evidence="3">
    <name type="scientific">Drosophila persimilis</name>
    <name type="common">Fruit fly</name>
    <dbReference type="NCBI Taxonomy" id="7234"/>
    <lineage>
        <taxon>Eukaryota</taxon>
        <taxon>Metazoa</taxon>
        <taxon>Ecdysozoa</taxon>
        <taxon>Arthropoda</taxon>
        <taxon>Hexapoda</taxon>
        <taxon>Insecta</taxon>
        <taxon>Pterygota</taxon>
        <taxon>Neoptera</taxon>
        <taxon>Endopterygota</taxon>
        <taxon>Diptera</taxon>
        <taxon>Brachycera</taxon>
        <taxon>Muscomorpha</taxon>
        <taxon>Ephydroidea</taxon>
        <taxon>Drosophilidae</taxon>
        <taxon>Drosophila</taxon>
        <taxon>Sophophora</taxon>
    </lineage>
</organism>
<keyword evidence="3" id="KW-1185">Reference proteome</keyword>
<reference evidence="2 3" key="1">
    <citation type="journal article" date="2007" name="Nature">
        <title>Evolution of genes and genomes on the Drosophila phylogeny.</title>
        <authorList>
            <consortium name="Drosophila 12 Genomes Consortium"/>
            <person name="Clark A.G."/>
            <person name="Eisen M.B."/>
            <person name="Smith D.R."/>
            <person name="Bergman C.M."/>
            <person name="Oliver B."/>
            <person name="Markow T.A."/>
            <person name="Kaufman T.C."/>
            <person name="Kellis M."/>
            <person name="Gelbart W."/>
            <person name="Iyer V.N."/>
            <person name="Pollard D.A."/>
            <person name="Sackton T.B."/>
            <person name="Larracuente A.M."/>
            <person name="Singh N.D."/>
            <person name="Abad J.P."/>
            <person name="Abt D.N."/>
            <person name="Adryan B."/>
            <person name="Aguade M."/>
            <person name="Akashi H."/>
            <person name="Anderson W.W."/>
            <person name="Aquadro C.F."/>
            <person name="Ardell D.H."/>
            <person name="Arguello R."/>
            <person name="Artieri C.G."/>
            <person name="Barbash D.A."/>
            <person name="Barker D."/>
            <person name="Barsanti P."/>
            <person name="Batterham P."/>
            <person name="Batzoglou S."/>
            <person name="Begun D."/>
            <person name="Bhutkar A."/>
            <person name="Blanco E."/>
            <person name="Bosak S.A."/>
            <person name="Bradley R.K."/>
            <person name="Brand A.D."/>
            <person name="Brent M.R."/>
            <person name="Brooks A.N."/>
            <person name="Brown R.H."/>
            <person name="Butlin R.K."/>
            <person name="Caggese C."/>
            <person name="Calvi B.R."/>
            <person name="Bernardo de Carvalho A."/>
            <person name="Caspi A."/>
            <person name="Castrezana S."/>
            <person name="Celniker S.E."/>
            <person name="Chang J.L."/>
            <person name="Chapple C."/>
            <person name="Chatterji S."/>
            <person name="Chinwalla A."/>
            <person name="Civetta A."/>
            <person name="Clifton S.W."/>
            <person name="Comeron J.M."/>
            <person name="Costello J.C."/>
            <person name="Coyne J.A."/>
            <person name="Daub J."/>
            <person name="David R.G."/>
            <person name="Delcher A.L."/>
            <person name="Delehaunty K."/>
            <person name="Do C.B."/>
            <person name="Ebling H."/>
            <person name="Edwards K."/>
            <person name="Eickbush T."/>
            <person name="Evans J.D."/>
            <person name="Filipski A."/>
            <person name="Findeiss S."/>
            <person name="Freyhult E."/>
            <person name="Fulton L."/>
            <person name="Fulton R."/>
            <person name="Garcia A.C."/>
            <person name="Gardiner A."/>
            <person name="Garfield D.A."/>
            <person name="Garvin B.E."/>
            <person name="Gibson G."/>
            <person name="Gilbert D."/>
            <person name="Gnerre S."/>
            <person name="Godfrey J."/>
            <person name="Good R."/>
            <person name="Gotea V."/>
            <person name="Gravely B."/>
            <person name="Greenberg A.J."/>
            <person name="Griffiths-Jones S."/>
            <person name="Gross S."/>
            <person name="Guigo R."/>
            <person name="Gustafson E.A."/>
            <person name="Haerty W."/>
            <person name="Hahn M.W."/>
            <person name="Halligan D.L."/>
            <person name="Halpern A.L."/>
            <person name="Halter G.M."/>
            <person name="Han M.V."/>
            <person name="Heger A."/>
            <person name="Hillier L."/>
            <person name="Hinrichs A.S."/>
            <person name="Holmes I."/>
            <person name="Hoskins R.A."/>
            <person name="Hubisz M.J."/>
            <person name="Hultmark D."/>
            <person name="Huntley M.A."/>
            <person name="Jaffe D.B."/>
            <person name="Jagadeeshan S."/>
            <person name="Jeck W.R."/>
            <person name="Johnson J."/>
            <person name="Jones C.D."/>
            <person name="Jordan W.C."/>
            <person name="Karpen G.H."/>
            <person name="Kataoka E."/>
            <person name="Keightley P.D."/>
            <person name="Kheradpour P."/>
            <person name="Kirkness E.F."/>
            <person name="Koerich L.B."/>
            <person name="Kristiansen K."/>
            <person name="Kudrna D."/>
            <person name="Kulathinal R.J."/>
            <person name="Kumar S."/>
            <person name="Kwok R."/>
            <person name="Lander E."/>
            <person name="Langley C.H."/>
            <person name="Lapoint R."/>
            <person name="Lazzaro B.P."/>
            <person name="Lee S.J."/>
            <person name="Levesque L."/>
            <person name="Li R."/>
            <person name="Lin C.F."/>
            <person name="Lin M.F."/>
            <person name="Lindblad-Toh K."/>
            <person name="Llopart A."/>
            <person name="Long M."/>
            <person name="Low L."/>
            <person name="Lozovsky E."/>
            <person name="Lu J."/>
            <person name="Luo M."/>
            <person name="Machado C.A."/>
            <person name="Makalowski W."/>
            <person name="Marzo M."/>
            <person name="Matsuda M."/>
            <person name="Matzkin L."/>
            <person name="McAllister B."/>
            <person name="McBride C.S."/>
            <person name="McKernan B."/>
            <person name="McKernan K."/>
            <person name="Mendez-Lago M."/>
            <person name="Minx P."/>
            <person name="Mollenhauer M.U."/>
            <person name="Montooth K."/>
            <person name="Mount S.M."/>
            <person name="Mu X."/>
            <person name="Myers E."/>
            <person name="Negre B."/>
            <person name="Newfeld S."/>
            <person name="Nielsen R."/>
            <person name="Noor M.A."/>
            <person name="O'Grady P."/>
            <person name="Pachter L."/>
            <person name="Papaceit M."/>
            <person name="Parisi M.J."/>
            <person name="Parisi M."/>
            <person name="Parts L."/>
            <person name="Pedersen J.S."/>
            <person name="Pesole G."/>
            <person name="Phillippy A.M."/>
            <person name="Ponting C.P."/>
            <person name="Pop M."/>
            <person name="Porcelli D."/>
            <person name="Powell J.R."/>
            <person name="Prohaska S."/>
            <person name="Pruitt K."/>
            <person name="Puig M."/>
            <person name="Quesneville H."/>
            <person name="Ram K.R."/>
            <person name="Rand D."/>
            <person name="Rasmussen M.D."/>
            <person name="Reed L.K."/>
            <person name="Reenan R."/>
            <person name="Reily A."/>
            <person name="Remington K.A."/>
            <person name="Rieger T.T."/>
            <person name="Ritchie M.G."/>
            <person name="Robin C."/>
            <person name="Rogers Y.H."/>
            <person name="Rohde C."/>
            <person name="Rozas J."/>
            <person name="Rubenfield M.J."/>
            <person name="Ruiz A."/>
            <person name="Russo S."/>
            <person name="Salzberg S.L."/>
            <person name="Sanchez-Gracia A."/>
            <person name="Saranga D.J."/>
            <person name="Sato H."/>
            <person name="Schaeffer S.W."/>
            <person name="Schatz M.C."/>
            <person name="Schlenke T."/>
            <person name="Schwartz R."/>
            <person name="Segarra C."/>
            <person name="Singh R.S."/>
            <person name="Sirot L."/>
            <person name="Sirota M."/>
            <person name="Sisneros N.B."/>
            <person name="Smith C.D."/>
            <person name="Smith T.F."/>
            <person name="Spieth J."/>
            <person name="Stage D.E."/>
            <person name="Stark A."/>
            <person name="Stephan W."/>
            <person name="Strausberg R.L."/>
            <person name="Strempel S."/>
            <person name="Sturgill D."/>
            <person name="Sutton G."/>
            <person name="Sutton G.G."/>
            <person name="Tao W."/>
            <person name="Teichmann S."/>
            <person name="Tobari Y.N."/>
            <person name="Tomimura Y."/>
            <person name="Tsolas J.M."/>
            <person name="Valente V.L."/>
            <person name="Venter E."/>
            <person name="Venter J.C."/>
            <person name="Vicario S."/>
            <person name="Vieira F.G."/>
            <person name="Vilella A.J."/>
            <person name="Villasante A."/>
            <person name="Walenz B."/>
            <person name="Wang J."/>
            <person name="Wasserman M."/>
            <person name="Watts T."/>
            <person name="Wilson D."/>
            <person name="Wilson R.K."/>
            <person name="Wing R.A."/>
            <person name="Wolfner M.F."/>
            <person name="Wong A."/>
            <person name="Wong G.K."/>
            <person name="Wu C.I."/>
            <person name="Wu G."/>
            <person name="Yamamoto D."/>
            <person name="Yang H.P."/>
            <person name="Yang S.P."/>
            <person name="Yorke J.A."/>
            <person name="Yoshida K."/>
            <person name="Zdobnov E."/>
            <person name="Zhang P."/>
            <person name="Zhang Y."/>
            <person name="Zimin A.V."/>
            <person name="Baldwin J."/>
            <person name="Abdouelleil A."/>
            <person name="Abdulkadir J."/>
            <person name="Abebe A."/>
            <person name="Abera B."/>
            <person name="Abreu J."/>
            <person name="Acer S.C."/>
            <person name="Aftuck L."/>
            <person name="Alexander A."/>
            <person name="An P."/>
            <person name="Anderson E."/>
            <person name="Anderson S."/>
            <person name="Arachi H."/>
            <person name="Azer M."/>
            <person name="Bachantsang P."/>
            <person name="Barry A."/>
            <person name="Bayul T."/>
            <person name="Berlin A."/>
            <person name="Bessette D."/>
            <person name="Bloom T."/>
            <person name="Blye J."/>
            <person name="Boguslavskiy L."/>
            <person name="Bonnet C."/>
            <person name="Boukhgalter B."/>
            <person name="Bourzgui I."/>
            <person name="Brown A."/>
            <person name="Cahill P."/>
            <person name="Channer S."/>
            <person name="Cheshatsang Y."/>
            <person name="Chuda L."/>
            <person name="Citroen M."/>
            <person name="Collymore A."/>
            <person name="Cooke P."/>
            <person name="Costello M."/>
            <person name="D'Aco K."/>
            <person name="Daza R."/>
            <person name="De Haan G."/>
            <person name="DeGray S."/>
            <person name="DeMaso C."/>
            <person name="Dhargay N."/>
            <person name="Dooley K."/>
            <person name="Dooley E."/>
            <person name="Doricent M."/>
            <person name="Dorje P."/>
            <person name="Dorjee K."/>
            <person name="Dupes A."/>
            <person name="Elong R."/>
            <person name="Falk J."/>
            <person name="Farina A."/>
            <person name="Faro S."/>
            <person name="Ferguson D."/>
            <person name="Fisher S."/>
            <person name="Foley C.D."/>
            <person name="Franke A."/>
            <person name="Friedrich D."/>
            <person name="Gadbois L."/>
            <person name="Gearin G."/>
            <person name="Gearin C.R."/>
            <person name="Giannoukos G."/>
            <person name="Goode T."/>
            <person name="Graham J."/>
            <person name="Grandbois E."/>
            <person name="Grewal S."/>
            <person name="Gyaltsen K."/>
            <person name="Hafez N."/>
            <person name="Hagos B."/>
            <person name="Hall J."/>
            <person name="Henson C."/>
            <person name="Hollinger A."/>
            <person name="Honan T."/>
            <person name="Huard M.D."/>
            <person name="Hughes L."/>
            <person name="Hurhula B."/>
            <person name="Husby M.E."/>
            <person name="Kamat A."/>
            <person name="Kanga B."/>
            <person name="Kashin S."/>
            <person name="Khazanovich D."/>
            <person name="Kisner P."/>
            <person name="Lance K."/>
            <person name="Lara M."/>
            <person name="Lee W."/>
            <person name="Lennon N."/>
            <person name="Letendre F."/>
            <person name="LeVine R."/>
            <person name="Lipovsky A."/>
            <person name="Liu X."/>
            <person name="Liu J."/>
            <person name="Liu S."/>
            <person name="Lokyitsang T."/>
            <person name="Lokyitsang Y."/>
            <person name="Lubonja R."/>
            <person name="Lui A."/>
            <person name="MacDonald P."/>
            <person name="Magnisalis V."/>
            <person name="Maru K."/>
            <person name="Matthews C."/>
            <person name="McCusker W."/>
            <person name="McDonough S."/>
            <person name="Mehta T."/>
            <person name="Meldrim J."/>
            <person name="Meneus L."/>
            <person name="Mihai O."/>
            <person name="Mihalev A."/>
            <person name="Mihova T."/>
            <person name="Mittelman R."/>
            <person name="Mlenga V."/>
            <person name="Montmayeur A."/>
            <person name="Mulrain L."/>
            <person name="Navidi A."/>
            <person name="Naylor J."/>
            <person name="Negash T."/>
            <person name="Nguyen T."/>
            <person name="Nguyen N."/>
            <person name="Nicol R."/>
            <person name="Norbu C."/>
            <person name="Norbu N."/>
            <person name="Novod N."/>
            <person name="O'Neill B."/>
            <person name="Osman S."/>
            <person name="Markiewicz E."/>
            <person name="Oyono O.L."/>
            <person name="Patti C."/>
            <person name="Phunkhang P."/>
            <person name="Pierre F."/>
            <person name="Priest M."/>
            <person name="Raghuraman S."/>
            <person name="Rege F."/>
            <person name="Reyes R."/>
            <person name="Rise C."/>
            <person name="Rogov P."/>
            <person name="Ross K."/>
            <person name="Ryan E."/>
            <person name="Settipalli S."/>
            <person name="Shea T."/>
            <person name="Sherpa N."/>
            <person name="Shi L."/>
            <person name="Shih D."/>
            <person name="Sparrow T."/>
            <person name="Spaulding J."/>
            <person name="Stalker J."/>
            <person name="Stange-Thomann N."/>
            <person name="Stavropoulos S."/>
            <person name="Stone C."/>
            <person name="Strader C."/>
            <person name="Tesfaye S."/>
            <person name="Thomson T."/>
            <person name="Thoulutsang Y."/>
            <person name="Thoulutsang D."/>
            <person name="Topham K."/>
            <person name="Topping I."/>
            <person name="Tsamla T."/>
            <person name="Vassiliev H."/>
            <person name="Vo A."/>
            <person name="Wangchuk T."/>
            <person name="Wangdi T."/>
            <person name="Weiand M."/>
            <person name="Wilkinson J."/>
            <person name="Wilson A."/>
            <person name="Yadav S."/>
            <person name="Young G."/>
            <person name="Yu Q."/>
            <person name="Zembek L."/>
            <person name="Zhong D."/>
            <person name="Zimmer A."/>
            <person name="Zwirko Z."/>
            <person name="Jaffe D.B."/>
            <person name="Alvarez P."/>
            <person name="Brockman W."/>
            <person name="Butler J."/>
            <person name="Chin C."/>
            <person name="Gnerre S."/>
            <person name="Grabherr M."/>
            <person name="Kleber M."/>
            <person name="Mauceli E."/>
            <person name="MacCallum I."/>
        </authorList>
    </citation>
    <scope>NUCLEOTIDE SEQUENCE [LARGE SCALE GENOMIC DNA]</scope>
    <source>
        <strain evidence="3">MSH-3 / Tucson 14011-0111.49</strain>
    </source>
</reference>
<dbReference type="HOGENOM" id="CLU_754940_0_0_1"/>
<dbReference type="Proteomes" id="UP000008744">
    <property type="component" value="Unassembled WGS sequence"/>
</dbReference>
<evidence type="ECO:0000256" key="1">
    <source>
        <dbReference type="SAM" id="MobiDB-lite"/>
    </source>
</evidence>
<dbReference type="EMBL" id="CH479186">
    <property type="protein sequence ID" value="EDW39248.1"/>
    <property type="molecule type" value="Genomic_DNA"/>
</dbReference>
<gene>
    <name evidence="2" type="primary">Dper\GL13991</name>
    <name evidence="2" type="ORF">Dper_GL13991</name>
</gene>
<feature type="region of interest" description="Disordered" evidence="1">
    <location>
        <begin position="102"/>
        <end position="162"/>
    </location>
</feature>